<evidence type="ECO:0000313" key="2">
    <source>
        <dbReference type="Proteomes" id="UP000243579"/>
    </source>
</evidence>
<dbReference type="OrthoDB" id="10368209at2759"/>
<accession>A0A1V9YIC9</accession>
<name>A0A1V9YIC9_ACHHY</name>
<dbReference type="EMBL" id="JNBR01001672">
    <property type="protein sequence ID" value="OQR85485.1"/>
    <property type="molecule type" value="Genomic_DNA"/>
</dbReference>
<proteinExistence type="predicted"/>
<protein>
    <submittedName>
        <fullName evidence="1">Uncharacterized protein</fullName>
    </submittedName>
</protein>
<organism evidence="1 2">
    <name type="scientific">Achlya hypogyna</name>
    <name type="common">Oomycete</name>
    <name type="synonym">Protoachlya hypogyna</name>
    <dbReference type="NCBI Taxonomy" id="1202772"/>
    <lineage>
        <taxon>Eukaryota</taxon>
        <taxon>Sar</taxon>
        <taxon>Stramenopiles</taxon>
        <taxon>Oomycota</taxon>
        <taxon>Saprolegniomycetes</taxon>
        <taxon>Saprolegniales</taxon>
        <taxon>Achlyaceae</taxon>
        <taxon>Achlya</taxon>
    </lineage>
</organism>
<evidence type="ECO:0000313" key="1">
    <source>
        <dbReference type="EMBL" id="OQR85485.1"/>
    </source>
</evidence>
<reference evidence="1 2" key="1">
    <citation type="journal article" date="2014" name="Genome Biol. Evol.">
        <title>The secreted proteins of Achlya hypogyna and Thraustotheca clavata identify the ancestral oomycete secretome and reveal gene acquisitions by horizontal gene transfer.</title>
        <authorList>
            <person name="Misner I."/>
            <person name="Blouin N."/>
            <person name="Leonard G."/>
            <person name="Richards T.A."/>
            <person name="Lane C.E."/>
        </authorList>
    </citation>
    <scope>NUCLEOTIDE SEQUENCE [LARGE SCALE GENOMIC DNA]</scope>
    <source>
        <strain evidence="1 2">ATCC 48635</strain>
    </source>
</reference>
<gene>
    <name evidence="1" type="ORF">ACHHYP_11773</name>
</gene>
<dbReference type="AlphaFoldDB" id="A0A1V9YIC9"/>
<comment type="caution">
    <text evidence="1">The sequence shown here is derived from an EMBL/GenBank/DDBJ whole genome shotgun (WGS) entry which is preliminary data.</text>
</comment>
<feature type="non-terminal residue" evidence="1">
    <location>
        <position position="101"/>
    </location>
</feature>
<sequence length="101" mass="11569">MAPTTFAVVRAQLQSTAEYEQSDASALVFEHWYDLAKDYAASYSPEGIPQMQQDTLLALDISLTSYPPARLRDPSTDMYAVRELLRNAQKIFEILRTKYKF</sequence>
<keyword evidence="2" id="KW-1185">Reference proteome</keyword>
<dbReference type="Proteomes" id="UP000243579">
    <property type="component" value="Unassembled WGS sequence"/>
</dbReference>